<organism evidence="1">
    <name type="scientific">Candidatus Thiocaldithrix dubininis</name>
    <dbReference type="NCBI Taxonomy" id="3080823"/>
    <lineage>
        <taxon>Bacteria</taxon>
        <taxon>Pseudomonadati</taxon>
        <taxon>Pseudomonadota</taxon>
        <taxon>Gammaproteobacteria</taxon>
        <taxon>Thiotrichales</taxon>
        <taxon>Thiotrichaceae</taxon>
        <taxon>Candidatus Thiocaldithrix</taxon>
    </lineage>
</organism>
<sequence>MPLTQTVRRKAMHTRVVTCHGYLREDGLWDIEGHMVDTKPYAFANADRGGFINANEPLHGMWVRLTIDDQFKIHDAEAVTDWSPFKHCSDIAPIFKQLIGESIGYGWNRKLKELMGGVRGCTHLTELLGPIATTAFQTVMSARPDYCGDLEGNAVDKPPYIDTCHMLKESSEVVMKYWPRFYKPEAEPKTS</sequence>
<dbReference type="Proteomes" id="UP001300672">
    <property type="component" value="Chromosome"/>
</dbReference>
<accession>A0AA95H8L9</accession>
<evidence type="ECO:0000313" key="1">
    <source>
        <dbReference type="EMBL" id="WGZ91498.1"/>
    </source>
</evidence>
<reference evidence="1" key="2">
    <citation type="submission" date="2023-04" db="EMBL/GenBank/DDBJ databases">
        <authorList>
            <person name="Beletskiy A.V."/>
            <person name="Mardanov A.V."/>
            <person name="Ravin N.V."/>
        </authorList>
    </citation>
    <scope>NUCLEOTIDE SEQUENCE</scope>
    <source>
        <strain evidence="1">GKL-01</strain>
    </source>
</reference>
<dbReference type="AlphaFoldDB" id="A0AA95H8L9"/>
<name>A0AA95H8L9_9GAMM</name>
<reference evidence="1" key="1">
    <citation type="journal article" date="2023" name="Int. J. Mol. Sci.">
        <title>Metagenomics Revealed a New Genus 'Candidatus Thiocaldithrix dubininis' gen. nov., sp. nov. and a New Species 'Candidatus Thiothrix putei' sp. nov. in the Family Thiotrichaceae, Some Members of Which Have Traits of Both Na+- and H+-Motive Energetics.</title>
        <authorList>
            <person name="Ravin N.V."/>
            <person name="Muntyan M.S."/>
            <person name="Smolyakov D.D."/>
            <person name="Rudenko T.S."/>
            <person name="Beletsky A.V."/>
            <person name="Mardanov A.V."/>
            <person name="Grabovich M.Y."/>
        </authorList>
    </citation>
    <scope>NUCLEOTIDE SEQUENCE</scope>
    <source>
        <strain evidence="1">GKL-01</strain>
    </source>
</reference>
<proteinExistence type="predicted"/>
<dbReference type="InterPro" id="IPR021312">
    <property type="entry name" value="DUF2889"/>
</dbReference>
<dbReference type="EMBL" id="CP124755">
    <property type="protein sequence ID" value="WGZ91498.1"/>
    <property type="molecule type" value="Genomic_DNA"/>
</dbReference>
<dbReference type="KEGG" id="tdu:QJT80_03270"/>
<dbReference type="Pfam" id="PF11136">
    <property type="entry name" value="DUF2889"/>
    <property type="match status" value="1"/>
</dbReference>
<gene>
    <name evidence="1" type="ORF">QJT80_03270</name>
</gene>
<protein>
    <submittedName>
        <fullName evidence="1">DUF2889 domain-containing protein</fullName>
    </submittedName>
</protein>